<feature type="domain" description="SEC7" evidence="1">
    <location>
        <begin position="517"/>
        <end position="720"/>
    </location>
</feature>
<dbReference type="GO" id="GO:0012505">
    <property type="term" value="C:endomembrane system"/>
    <property type="evidence" value="ECO:0007669"/>
    <property type="project" value="UniProtKB-ARBA"/>
</dbReference>
<proteinExistence type="predicted"/>
<accession>A0A2P6NTP7</accession>
<dbReference type="PROSITE" id="PS50190">
    <property type="entry name" value="SEC7"/>
    <property type="match status" value="1"/>
</dbReference>
<dbReference type="Proteomes" id="UP000241769">
    <property type="component" value="Unassembled WGS sequence"/>
</dbReference>
<organism evidence="2 3">
    <name type="scientific">Planoprotostelium fungivorum</name>
    <dbReference type="NCBI Taxonomy" id="1890364"/>
    <lineage>
        <taxon>Eukaryota</taxon>
        <taxon>Amoebozoa</taxon>
        <taxon>Evosea</taxon>
        <taxon>Variosea</taxon>
        <taxon>Cavosteliida</taxon>
        <taxon>Cavosteliaceae</taxon>
        <taxon>Planoprotostelium</taxon>
    </lineage>
</organism>
<evidence type="ECO:0000313" key="2">
    <source>
        <dbReference type="EMBL" id="PRP87347.1"/>
    </source>
</evidence>
<dbReference type="Gene3D" id="1.10.1000.11">
    <property type="entry name" value="Arf Nucleotide-binding Site Opener,domain 2"/>
    <property type="match status" value="1"/>
</dbReference>
<sequence length="1371" mass="155720">MINGGRDVTWSTRGVPSLKDRVKNSLLHAEIQNVENALRKGGRWRKPLQKLQQLSHDCQLNHGIKIQGKDLFEPFLFIVSSRKSSWYLRNVTLGAIYKLVREGFVDASDAEGINYLLEVLLSIERPENEPIYNEEVVEINVLRVLLGCLQTPAGALVRHDLIMKTTRKCGEMSVQTQRSDVFQDVSERVLSLMIETIFHRSMRAHTVATHSIGHAGGDQKRMLSVSCDEFTTLPLEPAIQYPQRFSENRTPLPPSDTSHVATATQMLRNLSSMIEGTYLLGEGTESETFSGSQIEHLQLLGLSITNTLILRFTGVSDEFPTIILDTIKDRLSKSLLQGMRSSNLVVFTRVLRLFFNLYLCMKKHLKSQMQIFFSTLLTSILDPSSHPTSPHIPPRDESYTRPKQEVALQILIEFCAEPTFVTELYINYDCELTSANLFDIICKYLYKNSFPVSGALNNNHRLALTGLQTMLHSIAFALPGPINELSSSNGNSDTPPNIPPPYSLLRYQLSSETPPEIFRQMRTVKERCTQSIHHFNRAKLRDCLSLFQEYGLIPVPMTPEGVAQLFRYTPGLSKEQIGRFFSERSEFHVNTLRAFIFDVVQDNAEDKHSPLDSTLRSLMGSFRAVGDANIIGRILENFGEIYFRYHRERATEEFQFPFTSSDAVYVICYMIVMLNVDLHNHQVKNKMSLEDFVRRARESKETQDIPIDLLENLYYSVKQNELKITEENTRDVIQEQLWQSILRKSKGYGFIDLSNIHSEEKCRAIASACNKDIFSAVWGPIVSAFSVVLDTVHDEAIERQIMEGLELCASIAARLGVNKVFDNIVISVSKFSGIPYLESSQLAAFGNNEKAHRALQLLFSIVSNYGSNLHVQILDCAYSVYNLDLGLEQQNVSDFFRSTQDTNGDTNRDEARGLRKSRLSNVFTWLTGSGSQLVIADELKAESKARDILLSHSFRSLLENAELIEASSLTYLIQSIIGEMQKQREDTKKMMFLLDVMNNVVVANYNRVVYLWFLVYNHFDKFIEESSGVVQERAISNFMIVCDKLLSAEESIPLQILRCLDTISRVTSNLTVQLQDKCAYGVLQLVNHNIKYIRSQAAWMKVFQALQYRQDVSPNSLSLRLQTISCILSNGMPLTEESGITRSAKNETGITLDNFTICLQTITGYLITNLDVKLALESVRLLIHLMRIIPITQAAPNQVYDGMYAPVMKTFLALFKDPRMEVRNFAAKGYLDATESGEAMKGLSANQWMALFDKVYLPLLSELAEKKKEESATDDYETIRGLAIQMVIRTFLLNLNDVVGSTPEQFKTLWLKILHMSEKIKEWMRSVLLVMSVSGIFKPSGENEEKLLDGLYEDEELWKMSWNIIDSSYEG</sequence>
<gene>
    <name evidence="2" type="ORF">PROFUN_01609</name>
</gene>
<dbReference type="PANTHER" id="PTHR10663">
    <property type="entry name" value="GUANYL-NUCLEOTIDE EXCHANGE FACTOR"/>
    <property type="match status" value="1"/>
</dbReference>
<comment type="caution">
    <text evidence="2">The sequence shown here is derived from an EMBL/GenBank/DDBJ whole genome shotgun (WGS) entry which is preliminary data.</text>
</comment>
<dbReference type="Gene3D" id="1.10.220.20">
    <property type="match status" value="1"/>
</dbReference>
<dbReference type="InterPro" id="IPR035999">
    <property type="entry name" value="Sec7_dom_sf"/>
</dbReference>
<dbReference type="GO" id="GO:0005085">
    <property type="term" value="F:guanyl-nucleotide exchange factor activity"/>
    <property type="evidence" value="ECO:0007669"/>
    <property type="project" value="InterPro"/>
</dbReference>
<dbReference type="STRING" id="1890364.A0A2P6NTP7"/>
<dbReference type="InterPro" id="IPR023394">
    <property type="entry name" value="Sec7_C_sf"/>
</dbReference>
<evidence type="ECO:0000259" key="1">
    <source>
        <dbReference type="PROSITE" id="PS50190"/>
    </source>
</evidence>
<dbReference type="SMART" id="SM00222">
    <property type="entry name" value="Sec7"/>
    <property type="match status" value="1"/>
</dbReference>
<dbReference type="GO" id="GO:0005737">
    <property type="term" value="C:cytoplasm"/>
    <property type="evidence" value="ECO:0007669"/>
    <property type="project" value="UniProtKB-ARBA"/>
</dbReference>
<evidence type="ECO:0000313" key="3">
    <source>
        <dbReference type="Proteomes" id="UP000241769"/>
    </source>
</evidence>
<dbReference type="EMBL" id="MDYQ01000021">
    <property type="protein sequence ID" value="PRP87347.1"/>
    <property type="molecule type" value="Genomic_DNA"/>
</dbReference>
<dbReference type="Pfam" id="PF12783">
    <property type="entry name" value="Sec7-like_HUS"/>
    <property type="match status" value="1"/>
</dbReference>
<dbReference type="GO" id="GO:0016192">
    <property type="term" value="P:vesicle-mediated transport"/>
    <property type="evidence" value="ECO:0007669"/>
    <property type="project" value="UniProtKB-ARBA"/>
</dbReference>
<dbReference type="CDD" id="cd00171">
    <property type="entry name" value="Sec7"/>
    <property type="match status" value="1"/>
</dbReference>
<reference evidence="2 3" key="1">
    <citation type="journal article" date="2018" name="Genome Biol. Evol.">
        <title>Multiple Roots of Fruiting Body Formation in Amoebozoa.</title>
        <authorList>
            <person name="Hillmann F."/>
            <person name="Forbes G."/>
            <person name="Novohradska S."/>
            <person name="Ferling I."/>
            <person name="Riege K."/>
            <person name="Groth M."/>
            <person name="Westermann M."/>
            <person name="Marz M."/>
            <person name="Spaller T."/>
            <person name="Winckler T."/>
            <person name="Schaap P."/>
            <person name="Glockner G."/>
        </authorList>
    </citation>
    <scope>NUCLEOTIDE SEQUENCE [LARGE SCALE GENOMIC DNA]</scope>
    <source>
        <strain evidence="2 3">Jena</strain>
    </source>
</reference>
<name>A0A2P6NTP7_9EUKA</name>
<dbReference type="InterPro" id="IPR032691">
    <property type="entry name" value="Mon2/Sec7/BIG1-like_HUS"/>
</dbReference>
<dbReference type="InterPro" id="IPR000904">
    <property type="entry name" value="Sec7_dom"/>
</dbReference>
<dbReference type="InParanoid" id="A0A2P6NTP7"/>
<protein>
    <submittedName>
        <fullName evidence="2">Golgi-specific brefeldin A-resistance guanine nucleotide exchange factor 1</fullName>
    </submittedName>
</protein>
<dbReference type="PANTHER" id="PTHR10663:SF388">
    <property type="entry name" value="GOLGI-SPECIFIC BREFELDIN A-RESISTANCE GUANINE NUCLEOTIDE EXCHANGE FACTOR 1"/>
    <property type="match status" value="1"/>
</dbReference>
<dbReference type="Pfam" id="PF01369">
    <property type="entry name" value="Sec7"/>
    <property type="match status" value="1"/>
</dbReference>
<dbReference type="GO" id="GO:0032012">
    <property type="term" value="P:regulation of ARF protein signal transduction"/>
    <property type="evidence" value="ECO:0007669"/>
    <property type="project" value="InterPro"/>
</dbReference>
<keyword evidence="3" id="KW-1185">Reference proteome</keyword>
<dbReference type="OrthoDB" id="17764at2759"/>
<dbReference type="SUPFAM" id="SSF48425">
    <property type="entry name" value="Sec7 domain"/>
    <property type="match status" value="1"/>
</dbReference>